<dbReference type="SUPFAM" id="SSF109604">
    <property type="entry name" value="HD-domain/PDEase-like"/>
    <property type="match status" value="1"/>
</dbReference>
<dbReference type="SUPFAM" id="SSF53448">
    <property type="entry name" value="Nucleotide-diphospho-sugar transferases"/>
    <property type="match status" value="1"/>
</dbReference>
<dbReference type="InterPro" id="IPR006674">
    <property type="entry name" value="HD_domain"/>
</dbReference>
<evidence type="ECO:0000313" key="3">
    <source>
        <dbReference type="Proteomes" id="UP000622405"/>
    </source>
</evidence>
<dbReference type="PANTHER" id="PTHR43777:SF1">
    <property type="entry name" value="MOLYBDENUM COFACTOR CYTIDYLYLTRANSFERASE"/>
    <property type="match status" value="1"/>
</dbReference>
<dbReference type="Pfam" id="PF01966">
    <property type="entry name" value="HD"/>
    <property type="match status" value="1"/>
</dbReference>
<dbReference type="CDD" id="cd04182">
    <property type="entry name" value="GT_2_like_f"/>
    <property type="match status" value="1"/>
</dbReference>
<comment type="caution">
    <text evidence="2">The sequence shown here is derived from an EMBL/GenBank/DDBJ whole genome shotgun (WGS) entry which is preliminary data.</text>
</comment>
<feature type="domain" description="HD/PDEase" evidence="1">
    <location>
        <begin position="217"/>
        <end position="325"/>
    </location>
</feature>
<dbReference type="SMART" id="SM00471">
    <property type="entry name" value="HDc"/>
    <property type="match status" value="1"/>
</dbReference>
<dbReference type="NCBIfam" id="TIGR00277">
    <property type="entry name" value="HDIG"/>
    <property type="match status" value="1"/>
</dbReference>
<proteinExistence type="predicted"/>
<gene>
    <name evidence="2" type="ORF">GH811_00755</name>
</gene>
<reference evidence="2 3" key="1">
    <citation type="journal article" date="2020" name="mSystems">
        <title>Defining Genomic and Predicted Metabolic Features of the Acetobacterium Genus.</title>
        <authorList>
            <person name="Ross D.E."/>
            <person name="Marshall C.W."/>
            <person name="Gulliver D."/>
            <person name="May H.D."/>
            <person name="Norman R.S."/>
        </authorList>
    </citation>
    <scope>NUCLEOTIDE SEQUENCE [LARGE SCALE GENOMIC DNA]</scope>
    <source>
        <strain evidence="2 3">DSM 4132</strain>
    </source>
</reference>
<dbReference type="InterPro" id="IPR006675">
    <property type="entry name" value="HDIG_dom"/>
</dbReference>
<dbReference type="EMBL" id="WJBE01000001">
    <property type="protein sequence ID" value="MBC3898143.1"/>
    <property type="molecule type" value="Genomic_DNA"/>
</dbReference>
<keyword evidence="3" id="KW-1185">Reference proteome</keyword>
<dbReference type="Pfam" id="PF12804">
    <property type="entry name" value="NTP_transf_3"/>
    <property type="match status" value="1"/>
</dbReference>
<dbReference type="PANTHER" id="PTHR43777">
    <property type="entry name" value="MOLYBDENUM COFACTOR CYTIDYLYLTRANSFERASE"/>
    <property type="match status" value="1"/>
</dbReference>
<dbReference type="CDD" id="cd00077">
    <property type="entry name" value="HDc"/>
    <property type="match status" value="1"/>
</dbReference>
<keyword evidence="2" id="KW-0808">Transferase</keyword>
<dbReference type="InterPro" id="IPR054703">
    <property type="entry name" value="Mop-rel"/>
</dbReference>
<dbReference type="Gene3D" id="3.90.550.10">
    <property type="entry name" value="Spore Coat Polysaccharide Biosynthesis Protein SpsA, Chain A"/>
    <property type="match status" value="1"/>
</dbReference>
<dbReference type="InterPro" id="IPR025877">
    <property type="entry name" value="MobA-like_NTP_Trfase"/>
</dbReference>
<dbReference type="NCBIfam" id="NF045665">
    <property type="entry name" value="NTPtran_DVU1551"/>
    <property type="match status" value="1"/>
</dbReference>
<evidence type="ECO:0000313" key="2">
    <source>
        <dbReference type="EMBL" id="MBC3898143.1"/>
    </source>
</evidence>
<sequence length="362" mass="40725">MKKNKIGAIIIAAGYSSRMDGFKPLLKLGNQTAIERVIATHQLAGVDQIILVLGHRADEISPYVKNKTLDLVINENFAEGMYTSIVKGITRLDEAVDAFFIHPVDIPLVKLETVKYLMEASEKTGKGVIYPCFLGERGHPPLIHKKYQNLILENKKDGGLKCLLGLYEADAVDLPLTDEAILMDMDTRADFEALLVYNNQTAPNLSECYAIWDKFKLPENIRRHCIKVKQTAMGLAVQLTEKGVTLDRSALRAAALLHDLAKTEKKHAYQGGELLREMGYPTVGDIIADHMDIIVEPDQAITESEILYLADKLVKNDQLMDLEARKIMTLDFYKDNPRATQKITMRYQNAELILQKIKRMIA</sequence>
<organism evidence="2 3">
    <name type="scientific">Acetobacterium malicum</name>
    <dbReference type="NCBI Taxonomy" id="52692"/>
    <lineage>
        <taxon>Bacteria</taxon>
        <taxon>Bacillati</taxon>
        <taxon>Bacillota</taxon>
        <taxon>Clostridia</taxon>
        <taxon>Eubacteriales</taxon>
        <taxon>Eubacteriaceae</taxon>
        <taxon>Acetobacterium</taxon>
    </lineage>
</organism>
<protein>
    <submittedName>
        <fullName evidence="2">NTP transferase domain-containing protein</fullName>
    </submittedName>
</protein>
<dbReference type="InterPro" id="IPR003607">
    <property type="entry name" value="HD/PDEase_dom"/>
</dbReference>
<name>A0ABR6YSJ2_9FIRM</name>
<dbReference type="Gene3D" id="1.10.3210.10">
    <property type="entry name" value="Hypothetical protein af1432"/>
    <property type="match status" value="1"/>
</dbReference>
<evidence type="ECO:0000259" key="1">
    <source>
        <dbReference type="SMART" id="SM00471"/>
    </source>
</evidence>
<dbReference type="InterPro" id="IPR029044">
    <property type="entry name" value="Nucleotide-diphossugar_trans"/>
</dbReference>
<accession>A0ABR6YSJ2</accession>
<dbReference type="RefSeq" id="WP_186892896.1">
    <property type="nucleotide sequence ID" value="NZ_WJBE01000001.1"/>
</dbReference>
<dbReference type="Proteomes" id="UP000622405">
    <property type="component" value="Unassembled WGS sequence"/>
</dbReference>
<dbReference type="GO" id="GO:0016740">
    <property type="term" value="F:transferase activity"/>
    <property type="evidence" value="ECO:0007669"/>
    <property type="project" value="UniProtKB-KW"/>
</dbReference>